<gene>
    <name evidence="3" type="ORF">GQF03_05170</name>
</gene>
<dbReference type="RefSeq" id="WP_161338157.1">
    <property type="nucleotide sequence ID" value="NZ_JBHSDG010000001.1"/>
</dbReference>
<feature type="transmembrane region" description="Helical" evidence="1">
    <location>
        <begin position="398"/>
        <end position="423"/>
    </location>
</feature>
<keyword evidence="1" id="KW-1133">Transmembrane helix</keyword>
<proteinExistence type="predicted"/>
<keyword evidence="1" id="KW-0812">Transmembrane</keyword>
<dbReference type="AlphaFoldDB" id="A0A845MCF8"/>
<evidence type="ECO:0000259" key="2">
    <source>
        <dbReference type="Pfam" id="PF01970"/>
    </source>
</evidence>
<feature type="transmembrane region" description="Helical" evidence="1">
    <location>
        <begin position="469"/>
        <end position="490"/>
    </location>
</feature>
<comment type="caution">
    <text evidence="3">The sequence shown here is derived from an EMBL/GenBank/DDBJ whole genome shotgun (WGS) entry which is preliminary data.</text>
</comment>
<sequence>MIDVSIILAGLGDAFSLTNLLFVVAGVAMGQFVGALPGTGPVMAMAVAIPFTFVLDPLAAIAFLVGVNKGGLFGGAIPAILINTPGTPDAAATALDGHPLARKGKPVKAMKMALFSSVTGDTFSDIVLITISAPLAVVALKMGPVETCALMIFAFSIIAGLIGDSLIKGLIAAVLGLFFAMVGLDPEHGTPRLYFGYFELFDGLPLTAVAIGMLAVAEIFRRLANIAGRIKPTISIPEKQEKKDKNVSWAEYWSCRYTMLRGAVIGTLLGAIPGIGSTAAAFMSYASTKQASKEPETFGKGNIQGVAATESANSAVMGANLIPLLALGIPGSIGAALLISAFKIHGIQPGPLLFEQQGRLIYGLFGAMMMANLMNLLIGQASLRLWTKIISAPESLVFSSALILCITGVYVSTGGIFGVAVMLVFAVMGYLMNLFGYSVVIFIIAFFLGDKFELSLSQTLVILDGDLLAVIHYPVALALLMLALVSTWWLGIHAPRKSRRQTRDSSLD</sequence>
<organism evidence="3 4">
    <name type="scientific">Sneathiella chungangensis</name>
    <dbReference type="NCBI Taxonomy" id="1418234"/>
    <lineage>
        <taxon>Bacteria</taxon>
        <taxon>Pseudomonadati</taxon>
        <taxon>Pseudomonadota</taxon>
        <taxon>Alphaproteobacteria</taxon>
        <taxon>Sneathiellales</taxon>
        <taxon>Sneathiellaceae</taxon>
        <taxon>Sneathiella</taxon>
    </lineage>
</organism>
<evidence type="ECO:0000256" key="1">
    <source>
        <dbReference type="SAM" id="Phobius"/>
    </source>
</evidence>
<dbReference type="EMBL" id="WTVA01000002">
    <property type="protein sequence ID" value="MZR21713.1"/>
    <property type="molecule type" value="Genomic_DNA"/>
</dbReference>
<feature type="transmembrane region" description="Helical" evidence="1">
    <location>
        <begin position="263"/>
        <end position="286"/>
    </location>
</feature>
<dbReference type="Proteomes" id="UP000445696">
    <property type="component" value="Unassembled WGS sequence"/>
</dbReference>
<feature type="transmembrane region" description="Helical" evidence="1">
    <location>
        <begin position="360"/>
        <end position="378"/>
    </location>
</feature>
<feature type="transmembrane region" description="Helical" evidence="1">
    <location>
        <begin position="42"/>
        <end position="65"/>
    </location>
</feature>
<feature type="transmembrane region" description="Helical" evidence="1">
    <location>
        <begin position="430"/>
        <end position="449"/>
    </location>
</feature>
<dbReference type="Pfam" id="PF01970">
    <property type="entry name" value="TctA"/>
    <property type="match status" value="1"/>
</dbReference>
<evidence type="ECO:0000313" key="4">
    <source>
        <dbReference type="Proteomes" id="UP000445696"/>
    </source>
</evidence>
<evidence type="ECO:0000313" key="3">
    <source>
        <dbReference type="EMBL" id="MZR21713.1"/>
    </source>
</evidence>
<feature type="transmembrane region" description="Helical" evidence="1">
    <location>
        <begin position="152"/>
        <end position="180"/>
    </location>
</feature>
<keyword evidence="4" id="KW-1185">Reference proteome</keyword>
<keyword evidence="1" id="KW-0472">Membrane</keyword>
<dbReference type="OrthoDB" id="7232499at2"/>
<feature type="transmembrane region" description="Helical" evidence="1">
    <location>
        <begin position="122"/>
        <end position="140"/>
    </location>
</feature>
<reference evidence="3 4" key="1">
    <citation type="journal article" date="2014" name="Int. J. Syst. Evol. Microbiol.">
        <title>Sneathiella chungangensis sp. nov., isolated from a marine sand, and emended description of the genus Sneathiella.</title>
        <authorList>
            <person name="Siamphan C."/>
            <person name="Kim H."/>
            <person name="Lee J.S."/>
            <person name="Kim W."/>
        </authorList>
    </citation>
    <scope>NUCLEOTIDE SEQUENCE [LARGE SCALE GENOMIC DNA]</scope>
    <source>
        <strain evidence="3 4">KCTC 32476</strain>
    </source>
</reference>
<protein>
    <submittedName>
        <fullName evidence="3">Tricarboxylate transporter family protein</fullName>
    </submittedName>
</protein>
<feature type="transmembrane region" description="Helical" evidence="1">
    <location>
        <begin position="200"/>
        <end position="220"/>
    </location>
</feature>
<feature type="transmembrane region" description="Helical" evidence="1">
    <location>
        <begin position="321"/>
        <end position="339"/>
    </location>
</feature>
<accession>A0A845MCF8</accession>
<feature type="domain" description="DUF112" evidence="2">
    <location>
        <begin position="20"/>
        <end position="443"/>
    </location>
</feature>
<dbReference type="PANTHER" id="PTHR35342">
    <property type="entry name" value="TRICARBOXYLIC TRANSPORT PROTEIN"/>
    <property type="match status" value="1"/>
</dbReference>
<name>A0A845MCF8_9PROT</name>
<dbReference type="InterPro" id="IPR002823">
    <property type="entry name" value="DUF112_TM"/>
</dbReference>
<dbReference type="PANTHER" id="PTHR35342:SF5">
    <property type="entry name" value="TRICARBOXYLIC TRANSPORT PROTEIN"/>
    <property type="match status" value="1"/>
</dbReference>
<feature type="transmembrane region" description="Helical" evidence="1">
    <location>
        <begin position="6"/>
        <end position="30"/>
    </location>
</feature>